<evidence type="ECO:0000259" key="7">
    <source>
        <dbReference type="PROSITE" id="PS51352"/>
    </source>
</evidence>
<evidence type="ECO:0000256" key="6">
    <source>
        <dbReference type="SAM" id="SignalP"/>
    </source>
</evidence>
<feature type="signal peptide" evidence="6">
    <location>
        <begin position="1"/>
        <end position="20"/>
    </location>
</feature>
<accession>A0ABT1IM71</accession>
<reference evidence="8 9" key="1">
    <citation type="submission" date="2022-06" db="EMBL/GenBank/DDBJ databases">
        <title>Genomic Encyclopedia of Archaeal and Bacterial Type Strains, Phase II (KMG-II): from individual species to whole genera.</title>
        <authorList>
            <person name="Goeker M."/>
        </authorList>
    </citation>
    <scope>NUCLEOTIDE SEQUENCE [LARGE SCALE GENOMIC DNA]</scope>
    <source>
        <strain evidence="8 9">DSM 44255</strain>
    </source>
</reference>
<gene>
    <name evidence="8" type="ORF">LV75_006136</name>
</gene>
<keyword evidence="3" id="KW-0812">Transmembrane</keyword>
<dbReference type="InterPro" id="IPR013766">
    <property type="entry name" value="Thioredoxin_domain"/>
</dbReference>
<dbReference type="Proteomes" id="UP001205185">
    <property type="component" value="Unassembled WGS sequence"/>
</dbReference>
<dbReference type="RefSeq" id="WP_253890799.1">
    <property type="nucleotide sequence ID" value="NZ_BAAAVB010000004.1"/>
</dbReference>
<dbReference type="InterPro" id="IPR050553">
    <property type="entry name" value="Thioredoxin_ResA/DsbE_sf"/>
</dbReference>
<comment type="subcellular location">
    <subcellularLocation>
        <location evidence="1">Cell envelope</location>
    </subcellularLocation>
</comment>
<dbReference type="PROSITE" id="PS00194">
    <property type="entry name" value="THIOREDOXIN_1"/>
    <property type="match status" value="1"/>
</dbReference>
<dbReference type="PANTHER" id="PTHR42852:SF6">
    <property type="entry name" value="THIOL:DISULFIDE INTERCHANGE PROTEIN DSBE"/>
    <property type="match status" value="1"/>
</dbReference>
<keyword evidence="8" id="KW-0413">Isomerase</keyword>
<keyword evidence="6" id="KW-0732">Signal</keyword>
<evidence type="ECO:0000256" key="4">
    <source>
        <dbReference type="ARBA" id="ARBA00023157"/>
    </source>
</evidence>
<dbReference type="InterPro" id="IPR036249">
    <property type="entry name" value="Thioredoxin-like_sf"/>
</dbReference>
<keyword evidence="9" id="KW-1185">Reference proteome</keyword>
<protein>
    <submittedName>
        <fullName evidence="8">Thiol-disulfide isomerase or thioredoxin</fullName>
    </submittedName>
</protein>
<keyword evidence="4" id="KW-1015">Disulfide bond</keyword>
<evidence type="ECO:0000313" key="8">
    <source>
        <dbReference type="EMBL" id="MCP2273606.1"/>
    </source>
</evidence>
<dbReference type="PANTHER" id="PTHR42852">
    <property type="entry name" value="THIOL:DISULFIDE INTERCHANGE PROTEIN DSBE"/>
    <property type="match status" value="1"/>
</dbReference>
<feature type="domain" description="Thioredoxin" evidence="7">
    <location>
        <begin position="32"/>
        <end position="184"/>
    </location>
</feature>
<dbReference type="PROSITE" id="PS51352">
    <property type="entry name" value="THIOREDOXIN_2"/>
    <property type="match status" value="1"/>
</dbReference>
<evidence type="ECO:0000313" key="9">
    <source>
        <dbReference type="Proteomes" id="UP001205185"/>
    </source>
</evidence>
<proteinExistence type="predicted"/>
<dbReference type="SUPFAM" id="SSF52833">
    <property type="entry name" value="Thioredoxin-like"/>
    <property type="match status" value="1"/>
</dbReference>
<sequence>MRARAVALSVLLAISGCSVAESAPGTATNPTGVVIAVADRVGIEDLGGEDLLSPGTTVSLGDFPDQVVVLNIWGAWCGPCRGETEHLIGAHEDVADLPVAFLGIDVRDNDRDFAVDFVRDREVPYRSIYDPAARTLLKLKKYRGVAVPTTLVLDGQHRVAAFFVGGLLRSELVPVVRAVAAEQSP</sequence>
<dbReference type="Pfam" id="PF08534">
    <property type="entry name" value="Redoxin"/>
    <property type="match status" value="1"/>
</dbReference>
<feature type="chain" id="PRO_5046546367" evidence="6">
    <location>
        <begin position="21"/>
        <end position="185"/>
    </location>
</feature>
<evidence type="ECO:0000256" key="3">
    <source>
        <dbReference type="ARBA" id="ARBA00022968"/>
    </source>
</evidence>
<dbReference type="Gene3D" id="3.40.30.10">
    <property type="entry name" value="Glutaredoxin"/>
    <property type="match status" value="1"/>
</dbReference>
<evidence type="ECO:0000256" key="2">
    <source>
        <dbReference type="ARBA" id="ARBA00022748"/>
    </source>
</evidence>
<comment type="caution">
    <text evidence="8">The sequence shown here is derived from an EMBL/GenBank/DDBJ whole genome shotgun (WGS) entry which is preliminary data.</text>
</comment>
<organism evidence="8 9">
    <name type="scientific">Actinokineospora diospyrosa</name>
    <dbReference type="NCBI Taxonomy" id="103728"/>
    <lineage>
        <taxon>Bacteria</taxon>
        <taxon>Bacillati</taxon>
        <taxon>Actinomycetota</taxon>
        <taxon>Actinomycetes</taxon>
        <taxon>Pseudonocardiales</taxon>
        <taxon>Pseudonocardiaceae</taxon>
        <taxon>Actinokineospora</taxon>
    </lineage>
</organism>
<dbReference type="EMBL" id="JAMTCO010000017">
    <property type="protein sequence ID" value="MCP2273606.1"/>
    <property type="molecule type" value="Genomic_DNA"/>
</dbReference>
<name>A0ABT1IM71_9PSEU</name>
<keyword evidence="3" id="KW-0735">Signal-anchor</keyword>
<evidence type="ECO:0000256" key="5">
    <source>
        <dbReference type="ARBA" id="ARBA00023284"/>
    </source>
</evidence>
<dbReference type="InterPro" id="IPR017937">
    <property type="entry name" value="Thioredoxin_CS"/>
</dbReference>
<keyword evidence="2" id="KW-0201">Cytochrome c-type biogenesis</keyword>
<dbReference type="PROSITE" id="PS51257">
    <property type="entry name" value="PROKAR_LIPOPROTEIN"/>
    <property type="match status" value="1"/>
</dbReference>
<dbReference type="GO" id="GO:0016853">
    <property type="term" value="F:isomerase activity"/>
    <property type="evidence" value="ECO:0007669"/>
    <property type="project" value="UniProtKB-KW"/>
</dbReference>
<evidence type="ECO:0000256" key="1">
    <source>
        <dbReference type="ARBA" id="ARBA00004196"/>
    </source>
</evidence>
<keyword evidence="5" id="KW-0676">Redox-active center</keyword>
<dbReference type="CDD" id="cd02966">
    <property type="entry name" value="TlpA_like_family"/>
    <property type="match status" value="1"/>
</dbReference>
<dbReference type="InterPro" id="IPR013740">
    <property type="entry name" value="Redoxin"/>
</dbReference>